<dbReference type="Proteomes" id="UP001064489">
    <property type="component" value="Chromosome 10"/>
</dbReference>
<dbReference type="InterPro" id="IPR028941">
    <property type="entry name" value="WHIM2_dom"/>
</dbReference>
<evidence type="ECO:0000259" key="7">
    <source>
        <dbReference type="PROSITE" id="PS51136"/>
    </source>
</evidence>
<evidence type="ECO:0000259" key="6">
    <source>
        <dbReference type="PROSITE" id="PS50827"/>
    </source>
</evidence>
<evidence type="ECO:0000256" key="4">
    <source>
        <dbReference type="PROSITE-ProRule" id="PRU00475"/>
    </source>
</evidence>
<evidence type="ECO:0000313" key="8">
    <source>
        <dbReference type="EMBL" id="KAI9165465.1"/>
    </source>
</evidence>
<dbReference type="InterPro" id="IPR028942">
    <property type="entry name" value="WHIM1_dom"/>
</dbReference>
<organism evidence="8 9">
    <name type="scientific">Acer negundo</name>
    <name type="common">Box elder</name>
    <dbReference type="NCBI Taxonomy" id="4023"/>
    <lineage>
        <taxon>Eukaryota</taxon>
        <taxon>Viridiplantae</taxon>
        <taxon>Streptophyta</taxon>
        <taxon>Embryophyta</taxon>
        <taxon>Tracheophyta</taxon>
        <taxon>Spermatophyta</taxon>
        <taxon>Magnoliopsida</taxon>
        <taxon>eudicotyledons</taxon>
        <taxon>Gunneridae</taxon>
        <taxon>Pentapetalae</taxon>
        <taxon>rosids</taxon>
        <taxon>malvids</taxon>
        <taxon>Sapindales</taxon>
        <taxon>Sapindaceae</taxon>
        <taxon>Hippocastanoideae</taxon>
        <taxon>Acereae</taxon>
        <taxon>Acer</taxon>
    </lineage>
</organism>
<dbReference type="PROSITE" id="PS50827">
    <property type="entry name" value="DDT"/>
    <property type="match status" value="1"/>
</dbReference>
<evidence type="ECO:0000313" key="9">
    <source>
        <dbReference type="Proteomes" id="UP001064489"/>
    </source>
</evidence>
<dbReference type="Pfam" id="PF02791">
    <property type="entry name" value="DDT"/>
    <property type="match status" value="1"/>
</dbReference>
<protein>
    <recommendedName>
        <fullName evidence="10">DDT domain-containing protein</fullName>
    </recommendedName>
</protein>
<dbReference type="InterPro" id="IPR053271">
    <property type="entry name" value="DDT_domain"/>
</dbReference>
<feature type="domain" description="WAC" evidence="7">
    <location>
        <begin position="95"/>
        <end position="200"/>
    </location>
</feature>
<accession>A0AAD5NKW9</accession>
<evidence type="ECO:0000256" key="1">
    <source>
        <dbReference type="ARBA" id="ARBA00004123"/>
    </source>
</evidence>
<keyword evidence="9" id="KW-1185">Reference proteome</keyword>
<dbReference type="PANTHER" id="PTHR15546:SF2">
    <property type="entry name" value="DDT DOMAIN-CONTAINING PROTEIN DDB_G0282237"/>
    <property type="match status" value="1"/>
</dbReference>
<reference evidence="8" key="1">
    <citation type="journal article" date="2022" name="Plant J.">
        <title>Strategies of tolerance reflected in two North American maple genomes.</title>
        <authorList>
            <person name="McEvoy S.L."/>
            <person name="Sezen U.U."/>
            <person name="Trouern-Trend A."/>
            <person name="McMahon S.M."/>
            <person name="Schaberg P.G."/>
            <person name="Yang J."/>
            <person name="Wegrzyn J.L."/>
            <person name="Swenson N.G."/>
        </authorList>
    </citation>
    <scope>NUCLEOTIDE SEQUENCE</scope>
    <source>
        <strain evidence="8">91603</strain>
    </source>
</reference>
<evidence type="ECO:0000256" key="3">
    <source>
        <dbReference type="ARBA" id="ARBA00023242"/>
    </source>
</evidence>
<dbReference type="PROSITE" id="PS51136">
    <property type="entry name" value="WAC"/>
    <property type="match status" value="1"/>
</dbReference>
<evidence type="ECO:0000256" key="5">
    <source>
        <dbReference type="SAM" id="MobiDB-lite"/>
    </source>
</evidence>
<dbReference type="GO" id="GO:0005634">
    <property type="term" value="C:nucleus"/>
    <property type="evidence" value="ECO:0007669"/>
    <property type="project" value="UniProtKB-SubCell"/>
</dbReference>
<proteinExistence type="predicted"/>
<dbReference type="AlphaFoldDB" id="A0AAD5NKW9"/>
<feature type="compositionally biased region" description="Polar residues" evidence="5">
    <location>
        <begin position="540"/>
        <end position="549"/>
    </location>
</feature>
<feature type="compositionally biased region" description="Basic and acidic residues" evidence="5">
    <location>
        <begin position="552"/>
        <end position="578"/>
    </location>
</feature>
<dbReference type="EMBL" id="JAJSOW010000105">
    <property type="protein sequence ID" value="KAI9165465.1"/>
    <property type="molecule type" value="Genomic_DNA"/>
</dbReference>
<comment type="caution">
    <text evidence="8">The sequence shown here is derived from an EMBL/GenBank/DDBJ whole genome shotgun (WGS) entry which is preliminary data.</text>
</comment>
<dbReference type="InterPro" id="IPR018501">
    <property type="entry name" value="DDT_dom"/>
</dbReference>
<sequence>MGFQITEALMLCDVVYKLWRHGPPQYESKIVEEILIISYNILKFFKTKKRENKKAQFPFSGLHTFRLNFDSSLMPLLRRKPFILAEPPKDLEPHELVYQVRFTKEIFRNYQDYLNRINLYRHRVWVCKSTGKTNLTYEEALVSEKHATEKVQELPKELVAPALHIIQFSMLSLKDLSDTIATKLQERFFVGAEVNGRRDEGLHPCKILKVLEVNGNKTHLPWVLHEKLARKHDISTVPPVELRDQVFFQDGLLVYKKRRKNEEGNNIEEAKGESGKCKRLKVGSEKLEEDDQLKEEPIKYPIDDLLVQPAADDPVFTDHPSPSRDFNVPMDCVGDLLMIWDFCSSFSKLLHLYPFSLEDIENSICHKDSNLALIMELHSAILRLLMKDGENLLPTKNKTRKITLINWTEYLCDFLDKINIPELCSYMTTIKRGHYGLLDANAKLGILRELVNQALETDLIREKLDEQIEQRRALGATRREEALEAARQEREEKGRLKALPVANGVLNGHSLENTIKPLHISSNGKHAKKNGETAEKINGEINSSQQKNPLGSKKEALKQLRDEKKETTERRRKEKRREYFEREMEKQIISTNSLGKDRDYNRYWWFRRDWRIFVESSDSEKWGYFSSKEELGALMGSLNPKGERERTLQKQLEKVHGKIKSEMEKRTKSIVENIALEEAVLRRSTRVRASPRENPANAFLRYVNKWKED</sequence>
<evidence type="ECO:0000256" key="2">
    <source>
        <dbReference type="ARBA" id="ARBA00023054"/>
    </source>
</evidence>
<dbReference type="Pfam" id="PF15613">
    <property type="entry name" value="WSD"/>
    <property type="match status" value="1"/>
</dbReference>
<name>A0AAD5NKW9_ACENE</name>
<dbReference type="InterPro" id="IPR013136">
    <property type="entry name" value="WSTF_Acf1_Cbp146"/>
</dbReference>
<gene>
    <name evidence="8" type="ORF">LWI28_014695</name>
</gene>
<keyword evidence="2" id="KW-0175">Coiled coil</keyword>
<dbReference type="SMART" id="SM00571">
    <property type="entry name" value="DDT"/>
    <property type="match status" value="1"/>
</dbReference>
<keyword evidence="3 4" id="KW-0539">Nucleus</keyword>
<dbReference type="GO" id="GO:0000785">
    <property type="term" value="C:chromatin"/>
    <property type="evidence" value="ECO:0007669"/>
    <property type="project" value="UniProtKB-ARBA"/>
</dbReference>
<feature type="domain" description="DDT" evidence="6">
    <location>
        <begin position="330"/>
        <end position="391"/>
    </location>
</feature>
<dbReference type="PANTHER" id="PTHR15546">
    <property type="entry name" value="BROMODOMAIN ADJACENT TO ZINC FINGER DOMAIN, 2A"/>
    <property type="match status" value="1"/>
</dbReference>
<dbReference type="Pfam" id="PF15612">
    <property type="entry name" value="WHIM1"/>
    <property type="match status" value="1"/>
</dbReference>
<feature type="region of interest" description="Disordered" evidence="5">
    <location>
        <begin position="538"/>
        <end position="578"/>
    </location>
</feature>
<comment type="subcellular location">
    <subcellularLocation>
        <location evidence="1 4">Nucleus</location>
    </subcellularLocation>
</comment>
<reference evidence="8" key="2">
    <citation type="submission" date="2023-02" db="EMBL/GenBank/DDBJ databases">
        <authorList>
            <person name="Swenson N.G."/>
            <person name="Wegrzyn J.L."/>
            <person name="Mcevoy S.L."/>
        </authorList>
    </citation>
    <scope>NUCLEOTIDE SEQUENCE</scope>
    <source>
        <strain evidence="8">91603</strain>
        <tissue evidence="8">Leaf</tissue>
    </source>
</reference>
<evidence type="ECO:0008006" key="10">
    <source>
        <dbReference type="Google" id="ProtNLM"/>
    </source>
</evidence>
<dbReference type="Pfam" id="PF10537">
    <property type="entry name" value="WAC_Acf1_DNA_bd"/>
    <property type="match status" value="1"/>
</dbReference>